<keyword evidence="6 9" id="KW-0418">Kinase</keyword>
<keyword evidence="4 9" id="KW-0808">Transferase</keyword>
<dbReference type="GO" id="GO:0016114">
    <property type="term" value="P:terpenoid biosynthetic process"/>
    <property type="evidence" value="ECO:0007669"/>
    <property type="project" value="UniProtKB-UniRule"/>
</dbReference>
<dbReference type="RefSeq" id="WP_212506181.1">
    <property type="nucleotide sequence ID" value="NZ_CP060696.1"/>
</dbReference>
<dbReference type="Gene3D" id="3.30.230.10">
    <property type="match status" value="1"/>
</dbReference>
<dbReference type="Gene3D" id="3.30.70.890">
    <property type="entry name" value="GHMP kinase, C-terminal domain"/>
    <property type="match status" value="1"/>
</dbReference>
<dbReference type="InterPro" id="IPR020568">
    <property type="entry name" value="Ribosomal_Su5_D2-typ_SF"/>
</dbReference>
<reference evidence="12 13" key="1">
    <citation type="submission" date="2020-08" db="EMBL/GenBank/DDBJ databases">
        <authorList>
            <person name="Ren C."/>
            <person name="Gu Y."/>
            <person name="Xu Y."/>
        </authorList>
    </citation>
    <scope>NUCLEOTIDE SEQUENCE [LARGE SCALE GENOMIC DNA]</scope>
    <source>
        <strain evidence="12 13">LBM18003</strain>
    </source>
</reference>
<dbReference type="InterPro" id="IPR006204">
    <property type="entry name" value="GHMP_kinase_N_dom"/>
</dbReference>
<organism evidence="12 13">
    <name type="scientific">Caproicibacterium amylolyticum</name>
    <dbReference type="NCBI Taxonomy" id="2766537"/>
    <lineage>
        <taxon>Bacteria</taxon>
        <taxon>Bacillati</taxon>
        <taxon>Bacillota</taxon>
        <taxon>Clostridia</taxon>
        <taxon>Eubacteriales</taxon>
        <taxon>Oscillospiraceae</taxon>
        <taxon>Caproicibacterium</taxon>
    </lineage>
</organism>
<feature type="active site" evidence="9">
    <location>
        <position position="9"/>
    </location>
</feature>
<dbReference type="PIRSF" id="PIRSF010376">
    <property type="entry name" value="IspE"/>
    <property type="match status" value="1"/>
</dbReference>
<dbReference type="AlphaFoldDB" id="A0A7G9WEK1"/>
<dbReference type="UniPathway" id="UPA00056">
    <property type="reaction ID" value="UER00094"/>
</dbReference>
<dbReference type="SUPFAM" id="SSF54211">
    <property type="entry name" value="Ribosomal protein S5 domain 2-like"/>
    <property type="match status" value="1"/>
</dbReference>
<feature type="active site" evidence="9">
    <location>
        <position position="142"/>
    </location>
</feature>
<evidence type="ECO:0000256" key="2">
    <source>
        <dbReference type="ARBA" id="ARBA00012052"/>
    </source>
</evidence>
<accession>A0A7G9WEK1</accession>
<evidence type="ECO:0000256" key="9">
    <source>
        <dbReference type="HAMAP-Rule" id="MF_00061"/>
    </source>
</evidence>
<dbReference type="GO" id="GO:0050515">
    <property type="term" value="F:4-(cytidine 5'-diphospho)-2-C-methyl-D-erythritol kinase activity"/>
    <property type="evidence" value="ECO:0007669"/>
    <property type="project" value="UniProtKB-UniRule"/>
</dbReference>
<dbReference type="PANTHER" id="PTHR43527">
    <property type="entry name" value="4-DIPHOSPHOCYTIDYL-2-C-METHYL-D-ERYTHRITOL KINASE, CHLOROPLASTIC"/>
    <property type="match status" value="1"/>
</dbReference>
<dbReference type="GO" id="GO:0005524">
    <property type="term" value="F:ATP binding"/>
    <property type="evidence" value="ECO:0007669"/>
    <property type="project" value="UniProtKB-UniRule"/>
</dbReference>
<dbReference type="NCBIfam" id="TIGR00154">
    <property type="entry name" value="ispE"/>
    <property type="match status" value="1"/>
</dbReference>
<dbReference type="HAMAP" id="MF_00061">
    <property type="entry name" value="IspE"/>
    <property type="match status" value="1"/>
</dbReference>
<evidence type="ECO:0000256" key="1">
    <source>
        <dbReference type="ARBA" id="ARBA00009684"/>
    </source>
</evidence>
<evidence type="ECO:0000256" key="7">
    <source>
        <dbReference type="ARBA" id="ARBA00022840"/>
    </source>
</evidence>
<evidence type="ECO:0000313" key="13">
    <source>
        <dbReference type="Proteomes" id="UP000516046"/>
    </source>
</evidence>
<keyword evidence="7 9" id="KW-0067">ATP-binding</keyword>
<dbReference type="InterPro" id="IPR013750">
    <property type="entry name" value="GHMP_kinase_C_dom"/>
</dbReference>
<dbReference type="InterPro" id="IPR036554">
    <property type="entry name" value="GHMP_kinase_C_sf"/>
</dbReference>
<feature type="binding site" evidence="9">
    <location>
        <begin position="100"/>
        <end position="110"/>
    </location>
    <ligand>
        <name>ATP</name>
        <dbReference type="ChEBI" id="CHEBI:30616"/>
    </ligand>
</feature>
<evidence type="ECO:0000259" key="10">
    <source>
        <dbReference type="Pfam" id="PF00288"/>
    </source>
</evidence>
<dbReference type="SUPFAM" id="SSF55060">
    <property type="entry name" value="GHMP Kinase, C-terminal domain"/>
    <property type="match status" value="1"/>
</dbReference>
<evidence type="ECO:0000256" key="8">
    <source>
        <dbReference type="ARBA" id="ARBA00032554"/>
    </source>
</evidence>
<dbReference type="InterPro" id="IPR014721">
    <property type="entry name" value="Ribsml_uS5_D2-typ_fold_subgr"/>
</dbReference>
<proteinExistence type="inferred from homology"/>
<keyword evidence="13" id="KW-1185">Reference proteome</keyword>
<comment type="similarity">
    <text evidence="1 9">Belongs to the GHMP kinase family. IspE subfamily.</text>
</comment>
<dbReference type="PANTHER" id="PTHR43527:SF2">
    <property type="entry name" value="4-DIPHOSPHOCYTIDYL-2-C-METHYL-D-ERYTHRITOL KINASE, CHLOROPLASTIC"/>
    <property type="match status" value="1"/>
</dbReference>
<evidence type="ECO:0000256" key="3">
    <source>
        <dbReference type="ARBA" id="ARBA00017473"/>
    </source>
</evidence>
<gene>
    <name evidence="9 12" type="primary">ispE</name>
    <name evidence="12" type="ORF">H6X83_09110</name>
</gene>
<dbReference type="GO" id="GO:0019288">
    <property type="term" value="P:isopentenyl diphosphate biosynthetic process, methylerythritol 4-phosphate pathway"/>
    <property type="evidence" value="ECO:0007669"/>
    <property type="project" value="UniProtKB-UniRule"/>
</dbReference>
<evidence type="ECO:0000259" key="11">
    <source>
        <dbReference type="Pfam" id="PF08544"/>
    </source>
</evidence>
<evidence type="ECO:0000256" key="5">
    <source>
        <dbReference type="ARBA" id="ARBA00022741"/>
    </source>
</evidence>
<comment type="function">
    <text evidence="9">Catalyzes the phosphorylation of the position 2 hydroxy group of 4-diphosphocytidyl-2C-methyl-D-erythritol.</text>
</comment>
<keyword evidence="9" id="KW-0414">Isoprene biosynthesis</keyword>
<sequence length="293" mass="31185">MLIEPAFAKLNLALDITGKRADGYHLLRMVNVSVSLCDTLAFERVPGGLQVHCAQSRILSGNPAAPEGKDNLVYRAAQAFFELTDEPDRNVTILVEKHIPSQAGMGGGSADAAAALRGLCRLYQHSLPAETLYKMAETLGADVPFCVQGGTALAEGIGEVLTSLESLPPCWFVVCKPPVGVDTAQAYRRADETAALPEPYTPGVLAALQMNSLQELGKAFGNAFEAVVNLSQIQNLKQQLRRAGALGACMTGSGSAVFGLFDTKEKAEAAFQTLRQNCPCSFLCTPQKQLSLL</sequence>
<protein>
    <recommendedName>
        <fullName evidence="3 9">4-diphosphocytidyl-2-C-methyl-D-erythritol kinase</fullName>
        <shortName evidence="9">CMK</shortName>
        <ecNumber evidence="2 9">2.7.1.148</ecNumber>
    </recommendedName>
    <alternativeName>
        <fullName evidence="8 9">4-(cytidine-5'-diphospho)-2-C-methyl-D-erythritol kinase</fullName>
    </alternativeName>
</protein>
<evidence type="ECO:0000256" key="6">
    <source>
        <dbReference type="ARBA" id="ARBA00022777"/>
    </source>
</evidence>
<evidence type="ECO:0000256" key="4">
    <source>
        <dbReference type="ARBA" id="ARBA00022679"/>
    </source>
</evidence>
<comment type="pathway">
    <text evidence="9">Isoprenoid biosynthesis; isopentenyl diphosphate biosynthesis via DXP pathway; isopentenyl diphosphate from 1-deoxy-D-xylulose 5-phosphate: step 3/6.</text>
</comment>
<dbReference type="Proteomes" id="UP000516046">
    <property type="component" value="Chromosome"/>
</dbReference>
<feature type="domain" description="GHMP kinase C-terminal" evidence="11">
    <location>
        <begin position="205"/>
        <end position="279"/>
    </location>
</feature>
<keyword evidence="5 9" id="KW-0547">Nucleotide-binding</keyword>
<dbReference type="InterPro" id="IPR004424">
    <property type="entry name" value="IspE"/>
</dbReference>
<dbReference type="EC" id="2.7.1.148" evidence="2 9"/>
<evidence type="ECO:0000313" key="12">
    <source>
        <dbReference type="EMBL" id="QNO17113.1"/>
    </source>
</evidence>
<name>A0A7G9WEK1_9FIRM</name>
<dbReference type="KEGG" id="caml:H6X83_09110"/>
<comment type="catalytic activity">
    <reaction evidence="9">
        <text>4-CDP-2-C-methyl-D-erythritol + ATP = 4-CDP-2-C-methyl-D-erythritol 2-phosphate + ADP + H(+)</text>
        <dbReference type="Rhea" id="RHEA:18437"/>
        <dbReference type="ChEBI" id="CHEBI:15378"/>
        <dbReference type="ChEBI" id="CHEBI:30616"/>
        <dbReference type="ChEBI" id="CHEBI:57823"/>
        <dbReference type="ChEBI" id="CHEBI:57919"/>
        <dbReference type="ChEBI" id="CHEBI:456216"/>
        <dbReference type="EC" id="2.7.1.148"/>
    </reaction>
</comment>
<dbReference type="Pfam" id="PF00288">
    <property type="entry name" value="GHMP_kinases_N"/>
    <property type="match status" value="1"/>
</dbReference>
<feature type="domain" description="GHMP kinase N-terminal" evidence="10">
    <location>
        <begin position="71"/>
        <end position="150"/>
    </location>
</feature>
<dbReference type="Pfam" id="PF08544">
    <property type="entry name" value="GHMP_kinases_C"/>
    <property type="match status" value="1"/>
</dbReference>
<dbReference type="EMBL" id="CP060696">
    <property type="protein sequence ID" value="QNO17113.1"/>
    <property type="molecule type" value="Genomic_DNA"/>
</dbReference>